<dbReference type="Pfam" id="PF00004">
    <property type="entry name" value="AAA"/>
    <property type="match status" value="1"/>
</dbReference>
<dbReference type="STRING" id="553973.CLOHYLEM_06214"/>
<dbReference type="GO" id="GO:0005524">
    <property type="term" value="F:ATP binding"/>
    <property type="evidence" value="ECO:0007669"/>
    <property type="project" value="UniProtKB-KW"/>
</dbReference>
<comment type="caution">
    <text evidence="5">The sequence shown here is derived from an EMBL/GenBank/DDBJ whole genome shotgun (WGS) entry which is preliminary data.</text>
</comment>
<comment type="similarity">
    <text evidence="1">Belongs to the AAA ATPase family.</text>
</comment>
<dbReference type="SMART" id="SM00382">
    <property type="entry name" value="AAA"/>
    <property type="match status" value="1"/>
</dbReference>
<evidence type="ECO:0000256" key="2">
    <source>
        <dbReference type="ARBA" id="ARBA00022741"/>
    </source>
</evidence>
<dbReference type="Gene3D" id="3.40.50.300">
    <property type="entry name" value="P-loop containing nucleotide triphosphate hydrolases"/>
    <property type="match status" value="1"/>
</dbReference>
<evidence type="ECO:0000256" key="3">
    <source>
        <dbReference type="ARBA" id="ARBA00022840"/>
    </source>
</evidence>
<dbReference type="PANTHER" id="PTHR23073">
    <property type="entry name" value="26S PROTEASOME REGULATORY SUBUNIT"/>
    <property type="match status" value="1"/>
</dbReference>
<reference evidence="5" key="2">
    <citation type="submission" date="2013-06" db="EMBL/GenBank/DDBJ databases">
        <title>Draft genome sequence of Clostridium hylemonae (DSM 15053).</title>
        <authorList>
            <person name="Sudarsanam P."/>
            <person name="Ley R."/>
            <person name="Guruge J."/>
            <person name="Turnbaugh P.J."/>
            <person name="Mahowald M."/>
            <person name="Liep D."/>
            <person name="Gordon J."/>
        </authorList>
    </citation>
    <scope>NUCLEOTIDE SEQUENCE</scope>
    <source>
        <strain evidence="5">DSM 15053</strain>
    </source>
</reference>
<dbReference type="RefSeq" id="WP_006443566.1">
    <property type="nucleotide sequence ID" value="NZ_CP036524.1"/>
</dbReference>
<keyword evidence="6" id="KW-1185">Reference proteome</keyword>
<evidence type="ECO:0000256" key="1">
    <source>
        <dbReference type="ARBA" id="ARBA00006914"/>
    </source>
</evidence>
<evidence type="ECO:0000313" key="6">
    <source>
        <dbReference type="Proteomes" id="UP000004893"/>
    </source>
</evidence>
<name>C0C2A8_9FIRM</name>
<gene>
    <name evidence="5" type="ORF">CLOHYLEM_06214</name>
</gene>
<dbReference type="InterPro" id="IPR027417">
    <property type="entry name" value="P-loop_NTPase"/>
</dbReference>
<reference evidence="5" key="1">
    <citation type="submission" date="2009-02" db="EMBL/GenBank/DDBJ databases">
        <authorList>
            <person name="Fulton L."/>
            <person name="Clifton S."/>
            <person name="Fulton B."/>
            <person name="Xu J."/>
            <person name="Minx P."/>
            <person name="Pepin K.H."/>
            <person name="Johnson M."/>
            <person name="Bhonagiri V."/>
            <person name="Nash W.E."/>
            <person name="Mardis E.R."/>
            <person name="Wilson R.K."/>
        </authorList>
    </citation>
    <scope>NUCLEOTIDE SEQUENCE [LARGE SCALE GENOMIC DNA]</scope>
    <source>
        <strain evidence="5">DSM 15053</strain>
    </source>
</reference>
<organism evidence="5 6">
    <name type="scientific">[Clostridium] hylemonae DSM 15053</name>
    <dbReference type="NCBI Taxonomy" id="553973"/>
    <lineage>
        <taxon>Bacteria</taxon>
        <taxon>Bacillati</taxon>
        <taxon>Bacillota</taxon>
        <taxon>Clostridia</taxon>
        <taxon>Lachnospirales</taxon>
        <taxon>Lachnospiraceae</taxon>
    </lineage>
</organism>
<feature type="domain" description="AAA+ ATPase" evidence="4">
    <location>
        <begin position="295"/>
        <end position="427"/>
    </location>
</feature>
<dbReference type="InterPro" id="IPR050221">
    <property type="entry name" value="26S_Proteasome_ATPase"/>
</dbReference>
<dbReference type="GO" id="GO:0016887">
    <property type="term" value="F:ATP hydrolysis activity"/>
    <property type="evidence" value="ECO:0007669"/>
    <property type="project" value="InterPro"/>
</dbReference>
<dbReference type="InterPro" id="IPR003593">
    <property type="entry name" value="AAA+_ATPase"/>
</dbReference>
<keyword evidence="2" id="KW-0547">Nucleotide-binding</keyword>
<dbReference type="EMBL" id="ABYI02000023">
    <property type="protein sequence ID" value="EEG73532.1"/>
    <property type="molecule type" value="Genomic_DNA"/>
</dbReference>
<dbReference type="HOGENOM" id="CLU_016564_1_1_9"/>
<dbReference type="OrthoDB" id="9806903at2"/>
<evidence type="ECO:0000259" key="4">
    <source>
        <dbReference type="SMART" id="SM00382"/>
    </source>
</evidence>
<dbReference type="AlphaFoldDB" id="C0C2A8"/>
<proteinExistence type="inferred from homology"/>
<protein>
    <submittedName>
        <fullName evidence="5">ATPase, AAA family</fullName>
    </submittedName>
</protein>
<keyword evidence="3" id="KW-0067">ATP-binding</keyword>
<dbReference type="SUPFAM" id="SSF52540">
    <property type="entry name" value="P-loop containing nucleoside triphosphate hydrolases"/>
    <property type="match status" value="2"/>
</dbReference>
<evidence type="ECO:0000313" key="5">
    <source>
        <dbReference type="EMBL" id="EEG73532.1"/>
    </source>
</evidence>
<dbReference type="CDD" id="cd19481">
    <property type="entry name" value="RecA-like_protease"/>
    <property type="match status" value="1"/>
</dbReference>
<accession>C0C2A8</accession>
<sequence length="512" mass="58032">MEDTRYVIEEKLKYILWTAETKESARPDEPAVYQEQEDQIFRLEELRTAGSPRIVTVRGKQGCGRRTLIRKVASRRRTQLVFADIEALYQCCLENGSAVFDVLSGLIGGMKAMFCLIAGREESDEERWSELLYGLVREGISCYVLTDRDIALPREGRYEQAEIRLLPPDISQRVMLWNYFLGRSRVSGEVNAAFLAGRYTLNAGAVERVVQSAGLYRDAEGRALTAEKDIIKAVEMYQNDNFSEFAVRVPSAFTWEDLIVSEETQMRLAELCGQVKYRSLVGSQWGFYDGKPYGRGVSALFFGPSGTGKTMAAQIVAGELGLALYRVDMSQMMSKYIGETQKNISSLFDRAKEMNIVLLFDEADAFFTKRTGVKDSHDRHSNGEVAHLLQRMEEYEGISILTTNLKDNMDEAFRRRIKMMIEFQLPDEAARRKLWEKALPPKAPVEADVDLDFYARQFELSGSEIKETMLNAAFLAAPEGGKIADRHVKAAVKQCYLKYGKLMLPEELEGKL</sequence>
<dbReference type="Proteomes" id="UP000004893">
    <property type="component" value="Unassembled WGS sequence"/>
</dbReference>
<dbReference type="eggNOG" id="COG0464">
    <property type="taxonomic scope" value="Bacteria"/>
</dbReference>
<dbReference type="InterPro" id="IPR003959">
    <property type="entry name" value="ATPase_AAA_core"/>
</dbReference>